<feature type="signal peptide" evidence="1">
    <location>
        <begin position="1"/>
        <end position="27"/>
    </location>
</feature>
<organism evidence="3 4">
    <name type="scientific">Rugamonas aquatica</name>
    <dbReference type="NCBI Taxonomy" id="2743357"/>
    <lineage>
        <taxon>Bacteria</taxon>
        <taxon>Pseudomonadati</taxon>
        <taxon>Pseudomonadota</taxon>
        <taxon>Betaproteobacteria</taxon>
        <taxon>Burkholderiales</taxon>
        <taxon>Oxalobacteraceae</taxon>
        <taxon>Telluria group</taxon>
        <taxon>Rugamonas</taxon>
    </lineage>
</organism>
<dbReference type="EMBL" id="WHUG01000013">
    <property type="protein sequence ID" value="MQA41371.1"/>
    <property type="molecule type" value="Genomic_DNA"/>
</dbReference>
<feature type="domain" description="Spore coat protein U/FanG" evidence="2">
    <location>
        <begin position="208"/>
        <end position="338"/>
    </location>
</feature>
<evidence type="ECO:0000259" key="2">
    <source>
        <dbReference type="Pfam" id="PF05229"/>
    </source>
</evidence>
<accession>A0A6A7N8N1</accession>
<proteinExistence type="predicted"/>
<feature type="chain" id="PRO_5025505764" description="Spore coat protein U/FanG domain-containing protein" evidence="1">
    <location>
        <begin position="28"/>
        <end position="342"/>
    </location>
</feature>
<keyword evidence="1" id="KW-0732">Signal</keyword>
<reference evidence="3 4" key="1">
    <citation type="submission" date="2019-10" db="EMBL/GenBank/DDBJ databases">
        <title>Two novel species isolated from a subtropical stream in China.</title>
        <authorList>
            <person name="Lu H."/>
        </authorList>
    </citation>
    <scope>NUCLEOTIDE SEQUENCE [LARGE SCALE GENOMIC DNA]</scope>
    <source>
        <strain evidence="3 4">FT29W</strain>
    </source>
</reference>
<name>A0A6A7N8N1_9BURK</name>
<dbReference type="Pfam" id="PF05229">
    <property type="entry name" value="SCPU"/>
    <property type="match status" value="2"/>
</dbReference>
<keyword evidence="4" id="KW-1185">Reference proteome</keyword>
<comment type="caution">
    <text evidence="3">The sequence shown here is derived from an EMBL/GenBank/DDBJ whole genome shotgun (WGS) entry which is preliminary data.</text>
</comment>
<evidence type="ECO:0000313" key="3">
    <source>
        <dbReference type="EMBL" id="MQA41371.1"/>
    </source>
</evidence>
<protein>
    <recommendedName>
        <fullName evidence="2">Spore coat protein U/FanG domain-containing protein</fullName>
    </recommendedName>
</protein>
<gene>
    <name evidence="3" type="ORF">GEV02_24815</name>
</gene>
<dbReference type="InterPro" id="IPR007893">
    <property type="entry name" value="Spore_coat_U/FanG"/>
</dbReference>
<evidence type="ECO:0000256" key="1">
    <source>
        <dbReference type="SAM" id="SignalP"/>
    </source>
</evidence>
<dbReference type="SMART" id="SM00972">
    <property type="entry name" value="SCPU"/>
    <property type="match status" value="2"/>
</dbReference>
<dbReference type="InterPro" id="IPR053167">
    <property type="entry name" value="Spore_coat_component"/>
</dbReference>
<dbReference type="PANTHER" id="PTHR37089">
    <property type="entry name" value="PROTEIN U-RELATED"/>
    <property type="match status" value="1"/>
</dbReference>
<dbReference type="Proteomes" id="UP000440498">
    <property type="component" value="Unassembled WGS sequence"/>
</dbReference>
<feature type="domain" description="Spore coat protein U/FanG" evidence="2">
    <location>
        <begin position="21"/>
        <end position="165"/>
    </location>
</feature>
<evidence type="ECO:0000313" key="4">
    <source>
        <dbReference type="Proteomes" id="UP000440498"/>
    </source>
</evidence>
<dbReference type="AlphaFoldDB" id="A0A6A7N8N1"/>
<sequence>MRAVRLMGCLAPLLGLLMLLAAGQARADTCTASMTDVLFTPVSPIAGVNVTTTGTATVTCTWTGLLATPPYLVLFPNVTVCLFLGNGTNSANTTPRQLKYGTQTLNYNLYTDASYTAAKIWGAPTVAATPTPIILTMTKGGSAGSLTQTVTVYGQLTADASLSAAKTAGTGSAMYTSDFGAGSAAMQYSFVLGGLAACLAGPVSALPFQARAEVINDCTISAGTLAFPSGSLLSNPVRATSAISVACSPNAAYQISLNGGSVTGVVTGRKMQNLASASNKVSYQLSNTLDGTVWGDGSGGTVMVTGTGDGSTQSVTVYGLVPLQSAVPPGSYKDTVTALVAF</sequence>
<dbReference type="RefSeq" id="WP_152840618.1">
    <property type="nucleotide sequence ID" value="NZ_WHUG01000013.1"/>
</dbReference>